<protein>
    <recommendedName>
        <fullName evidence="4">Tubulin polyglutamylase TTLL6</fullName>
    </recommendedName>
</protein>
<dbReference type="PROSITE" id="PS51221">
    <property type="entry name" value="TTL"/>
    <property type="match status" value="1"/>
</dbReference>
<evidence type="ECO:0000256" key="1">
    <source>
        <dbReference type="SAM" id="MobiDB-lite"/>
    </source>
</evidence>
<dbReference type="EnsemblMetazoa" id="XM_044456970.1">
    <property type="protein sequence ID" value="XP_044312905.1"/>
    <property type="gene ID" value="LOC108042561"/>
</dbReference>
<keyword evidence="3" id="KW-1185">Reference proteome</keyword>
<dbReference type="PANTHER" id="PTHR47113">
    <property type="entry name" value="LD09343P"/>
    <property type="match status" value="1"/>
</dbReference>
<accession>A0ABM5J254</accession>
<reference evidence="2" key="2">
    <citation type="submission" date="2025-05" db="UniProtKB">
        <authorList>
            <consortium name="EnsemblMetazoa"/>
        </authorList>
    </citation>
    <scope>IDENTIFICATION</scope>
</reference>
<dbReference type="SUPFAM" id="SSF56059">
    <property type="entry name" value="Glutathione synthetase ATP-binding domain-like"/>
    <property type="match status" value="1"/>
</dbReference>
<proteinExistence type="predicted"/>
<name>A0ABM5J254_DRORH</name>
<dbReference type="RefSeq" id="XP_044312905.1">
    <property type="nucleotide sequence ID" value="XM_044456970.1"/>
</dbReference>
<dbReference type="InterPro" id="IPR004344">
    <property type="entry name" value="TTL/TTLL_fam"/>
</dbReference>
<dbReference type="Pfam" id="PF03133">
    <property type="entry name" value="TTL"/>
    <property type="match status" value="1"/>
</dbReference>
<evidence type="ECO:0008006" key="4">
    <source>
        <dbReference type="Google" id="ProtNLM"/>
    </source>
</evidence>
<evidence type="ECO:0000313" key="3">
    <source>
        <dbReference type="Proteomes" id="UP001652680"/>
    </source>
</evidence>
<dbReference type="Gene3D" id="3.30.470.20">
    <property type="entry name" value="ATP-grasp fold, B domain"/>
    <property type="match status" value="1"/>
</dbReference>
<evidence type="ECO:0000313" key="2">
    <source>
        <dbReference type="EnsemblMetazoa" id="XP_044312905.1"/>
    </source>
</evidence>
<dbReference type="PANTHER" id="PTHR47113:SF1">
    <property type="entry name" value="LD09343P"/>
    <property type="match status" value="1"/>
</dbReference>
<reference evidence="3" key="1">
    <citation type="journal article" date="2021" name="Elife">
        <title>Highly contiguous assemblies of 101 drosophilid genomes.</title>
        <authorList>
            <person name="Kim B.Y."/>
            <person name="Wang J.R."/>
            <person name="Miller D.E."/>
            <person name="Barmina O."/>
            <person name="Delaney E."/>
            <person name="Thompson A."/>
            <person name="Comeault A.A."/>
            <person name="Peede D."/>
            <person name="D'Agostino E.R."/>
            <person name="Pelaez J."/>
            <person name="Aguilar J.M."/>
            <person name="Haji D."/>
            <person name="Matsunaga T."/>
            <person name="Armstrong E.E."/>
            <person name="Zych M."/>
            <person name="Ogawa Y."/>
            <person name="Stamenkovic-Radak M."/>
            <person name="Jelic M."/>
            <person name="Veselinovic M.S."/>
            <person name="Tanaskovic M."/>
            <person name="Eric P."/>
            <person name="Gao J.J."/>
            <person name="Katoh T.K."/>
            <person name="Toda M.J."/>
            <person name="Watabe H."/>
            <person name="Watada M."/>
            <person name="Davis J.S."/>
            <person name="Moyle L.C."/>
            <person name="Manoli G."/>
            <person name="Bertolini E."/>
            <person name="Kostal V."/>
            <person name="Hawley R.S."/>
            <person name="Takahashi A."/>
            <person name="Jones C.D."/>
            <person name="Price D.K."/>
            <person name="Whiteman N."/>
            <person name="Kopp A."/>
            <person name="Matute D.R."/>
            <person name="Petrov D.A."/>
        </authorList>
    </citation>
    <scope>NUCLEOTIDE SEQUENCE [LARGE SCALE GENOMIC DNA]</scope>
</reference>
<dbReference type="Proteomes" id="UP001652680">
    <property type="component" value="Unassembled WGS sequence"/>
</dbReference>
<organism evidence="2 3">
    <name type="scientific">Drosophila rhopaloa</name>
    <name type="common">Fruit fly</name>
    <dbReference type="NCBI Taxonomy" id="1041015"/>
    <lineage>
        <taxon>Eukaryota</taxon>
        <taxon>Metazoa</taxon>
        <taxon>Ecdysozoa</taxon>
        <taxon>Arthropoda</taxon>
        <taxon>Hexapoda</taxon>
        <taxon>Insecta</taxon>
        <taxon>Pterygota</taxon>
        <taxon>Neoptera</taxon>
        <taxon>Endopterygota</taxon>
        <taxon>Diptera</taxon>
        <taxon>Brachycera</taxon>
        <taxon>Muscomorpha</taxon>
        <taxon>Ephydroidea</taxon>
        <taxon>Drosophilidae</taxon>
        <taxon>Drosophila</taxon>
        <taxon>Sophophora</taxon>
    </lineage>
</organism>
<feature type="region of interest" description="Disordered" evidence="1">
    <location>
        <begin position="1"/>
        <end position="27"/>
    </location>
</feature>
<dbReference type="InterPro" id="IPR053317">
    <property type="entry name" value="Tubulin_polyglutamylase"/>
</dbReference>
<dbReference type="GeneID" id="108042561"/>
<sequence length="539" mass="61894">MDSSVEENVPNQTGAESKLAKSEEAGKPSNSIGLLPIMIFLAATVTTAVVVELLPHASKVFPWSSIDSPEDLQQPPPTYAIFGRSPTEEHLVHVVKVLDMFGYQRVGVNESWNLLWAHDYPFLSFASLKNLDQNQLVNHFPGCGYLTNKVDLCTSQLPFLPRAFRLPAQREEFLDYARDNPRALFVQKHNEHRHIKVRAPADIAFGSNDSFVQEFVQRPFLVDGHKFDIGVYVVITSVNPLRAYIYTGDVLFRYCPVKYHPFDAENVDKYIVGDDYLPTWEVPSLRKYYNRFGGSMRTVFEAYVRDQDMEPAKIWPQVEHIIRTTIAAKESDIVNILRSYKTHNFFDLMRFDLFIDEDLKVFLMEANMSPNLSSAHFKPNSLLYEQVLYSVFNLVGIRPLTAASGTLFGESNEMITADKNLATDLNRCAAYDCDKSCNKEECDLCLQCLSGSEYKMLQNAHEEHLHRIDMKRIFPQQIHDLKSFNIMEETANMTKKNAWMTRWFYIKRCRLIAGVPLPVRWPGVHLLQTDKTRDMSMST</sequence>